<name>A0AAP7K6V1_SERFO</name>
<reference evidence="1" key="1">
    <citation type="submission" date="2020-08" db="EMBL/GenBank/DDBJ databases">
        <title>Food and environmental bacterial isolates.</title>
        <authorList>
            <person name="Richter L."/>
            <person name="Du Plessis E.M."/>
            <person name="Duvenage S."/>
            <person name="Allam M."/>
            <person name="Korsten L."/>
        </authorList>
    </citation>
    <scope>NUCLEOTIDE SEQUENCE</scope>
    <source>
        <strain evidence="1">UPMP2127</strain>
    </source>
</reference>
<dbReference type="AlphaFoldDB" id="A0AAP7K6V1"/>
<evidence type="ECO:0000313" key="1">
    <source>
        <dbReference type="EMBL" id="MBC3210937.1"/>
    </source>
</evidence>
<accession>A0AAP7K6V1</accession>
<dbReference type="RefSeq" id="WP_021179752.1">
    <property type="nucleotide sequence ID" value="NZ_CAMFLQ010000007.1"/>
</dbReference>
<evidence type="ECO:0000313" key="2">
    <source>
        <dbReference type="Proteomes" id="UP000659084"/>
    </source>
</evidence>
<organism evidence="1 2">
    <name type="scientific">Serratia fonticola</name>
    <dbReference type="NCBI Taxonomy" id="47917"/>
    <lineage>
        <taxon>Bacteria</taxon>
        <taxon>Pseudomonadati</taxon>
        <taxon>Pseudomonadota</taxon>
        <taxon>Gammaproteobacteria</taxon>
        <taxon>Enterobacterales</taxon>
        <taxon>Yersiniaceae</taxon>
        <taxon>Serratia</taxon>
    </lineage>
</organism>
<dbReference type="Proteomes" id="UP000659084">
    <property type="component" value="Unassembled WGS sequence"/>
</dbReference>
<gene>
    <name evidence="1" type="ORF">H8J20_02195</name>
</gene>
<protein>
    <submittedName>
        <fullName evidence="1">Uncharacterized protein</fullName>
    </submittedName>
</protein>
<comment type="caution">
    <text evidence="1">The sequence shown here is derived from an EMBL/GenBank/DDBJ whole genome shotgun (WGS) entry which is preliminary data.</text>
</comment>
<dbReference type="GeneID" id="43521278"/>
<sequence length="48" mass="5240">MVFFTLQKTGWKLLHSAGDPGIKAKGLPLMARCILQRPSGKAVKQFIG</sequence>
<proteinExistence type="predicted"/>
<dbReference type="EMBL" id="JACNYO010000002">
    <property type="protein sequence ID" value="MBC3210937.1"/>
    <property type="molecule type" value="Genomic_DNA"/>
</dbReference>